<name>F4QFS9_CACFS</name>
<keyword evidence="1" id="KW-0812">Transmembrane</keyword>
<dbReference type="RefSeq" id="XP_004351035.1">
    <property type="nucleotide sequence ID" value="XM_004350983.1"/>
</dbReference>
<evidence type="ECO:0000313" key="3">
    <source>
        <dbReference type="Proteomes" id="UP000007797"/>
    </source>
</evidence>
<dbReference type="Proteomes" id="UP000007797">
    <property type="component" value="Unassembled WGS sequence"/>
</dbReference>
<proteinExistence type="predicted"/>
<keyword evidence="1" id="KW-0472">Membrane</keyword>
<reference evidence="3" key="1">
    <citation type="journal article" date="2011" name="Genome Res.">
        <title>Phylogeny-wide analysis of social amoeba genomes highlights ancient origins for complex intercellular communication.</title>
        <authorList>
            <person name="Heidel A.J."/>
            <person name="Lawal H.M."/>
            <person name="Felder M."/>
            <person name="Schilde C."/>
            <person name="Helps N.R."/>
            <person name="Tunggal B."/>
            <person name="Rivero F."/>
            <person name="John U."/>
            <person name="Schleicher M."/>
            <person name="Eichinger L."/>
            <person name="Platzer M."/>
            <person name="Noegel A.A."/>
            <person name="Schaap P."/>
            <person name="Gloeckner G."/>
        </authorList>
    </citation>
    <scope>NUCLEOTIDE SEQUENCE [LARGE SCALE GENOMIC DNA]</scope>
    <source>
        <strain evidence="3">SH3</strain>
    </source>
</reference>
<keyword evidence="1" id="KW-1133">Transmembrane helix</keyword>
<keyword evidence="3" id="KW-1185">Reference proteome</keyword>
<dbReference type="EMBL" id="GL883029">
    <property type="protein sequence ID" value="EGG14326.1"/>
    <property type="molecule type" value="Genomic_DNA"/>
</dbReference>
<organism evidence="2 3">
    <name type="scientific">Cavenderia fasciculata</name>
    <name type="common">Slime mold</name>
    <name type="synonym">Dictyostelium fasciculatum</name>
    <dbReference type="NCBI Taxonomy" id="261658"/>
    <lineage>
        <taxon>Eukaryota</taxon>
        <taxon>Amoebozoa</taxon>
        <taxon>Evosea</taxon>
        <taxon>Eumycetozoa</taxon>
        <taxon>Dictyostelia</taxon>
        <taxon>Acytosteliales</taxon>
        <taxon>Cavenderiaceae</taxon>
        <taxon>Cavenderia</taxon>
    </lineage>
</organism>
<dbReference type="GeneID" id="14865440"/>
<feature type="transmembrane region" description="Helical" evidence="1">
    <location>
        <begin position="21"/>
        <end position="38"/>
    </location>
</feature>
<dbReference type="KEGG" id="dfa:DFA_12096"/>
<protein>
    <submittedName>
        <fullName evidence="2">Uncharacterized protein</fullName>
    </submittedName>
</protein>
<gene>
    <name evidence="2" type="ORF">DFA_12096</name>
</gene>
<evidence type="ECO:0000313" key="2">
    <source>
        <dbReference type="EMBL" id="EGG14326.1"/>
    </source>
</evidence>
<evidence type="ECO:0000256" key="1">
    <source>
        <dbReference type="SAM" id="Phobius"/>
    </source>
</evidence>
<sequence length="71" mass="8218">MGLFNLSRSKSIRFLRNFQKFNYVIYGVSMTATCVLLYKETREHKENFINQYADAAEEDTTTKSQPATTAQ</sequence>
<dbReference type="AlphaFoldDB" id="F4QFS9"/>
<accession>F4QFS9</accession>